<dbReference type="EMBL" id="JBDJPC010000008">
    <property type="protein sequence ID" value="KAL1493442.1"/>
    <property type="molecule type" value="Genomic_DNA"/>
</dbReference>
<protein>
    <submittedName>
        <fullName evidence="2">Uncharacterized protein</fullName>
    </submittedName>
</protein>
<sequence length="184" mass="20935">MKVHFRLLGLIFICFYMCKATKFSNEAVIQPEFLNVCFNHSDCQEIFKNEHVLCINSLCKCNDTFCDIVSEEKVTRLGEPCNSNLGCQMQNAICLKETCQCPSGKTPSSNKRKCLKVFLHANCTKDDECNDFNEIDNKLWCNMGSCSCRSQFIEHAGFCTSQTNVSVSSKYLLLILFVIFLITK</sequence>
<evidence type="ECO:0000256" key="1">
    <source>
        <dbReference type="SAM" id="SignalP"/>
    </source>
</evidence>
<feature type="signal peptide" evidence="1">
    <location>
        <begin position="1"/>
        <end position="20"/>
    </location>
</feature>
<evidence type="ECO:0000313" key="3">
    <source>
        <dbReference type="Proteomes" id="UP001566132"/>
    </source>
</evidence>
<evidence type="ECO:0000313" key="2">
    <source>
        <dbReference type="EMBL" id="KAL1493442.1"/>
    </source>
</evidence>
<organism evidence="2 3">
    <name type="scientific">Hypothenemus hampei</name>
    <name type="common">Coffee berry borer</name>
    <dbReference type="NCBI Taxonomy" id="57062"/>
    <lineage>
        <taxon>Eukaryota</taxon>
        <taxon>Metazoa</taxon>
        <taxon>Ecdysozoa</taxon>
        <taxon>Arthropoda</taxon>
        <taxon>Hexapoda</taxon>
        <taxon>Insecta</taxon>
        <taxon>Pterygota</taxon>
        <taxon>Neoptera</taxon>
        <taxon>Endopterygota</taxon>
        <taxon>Coleoptera</taxon>
        <taxon>Polyphaga</taxon>
        <taxon>Cucujiformia</taxon>
        <taxon>Curculionidae</taxon>
        <taxon>Scolytinae</taxon>
        <taxon>Hypothenemus</taxon>
    </lineage>
</organism>
<keyword evidence="1" id="KW-0732">Signal</keyword>
<comment type="caution">
    <text evidence="2">The sequence shown here is derived from an EMBL/GenBank/DDBJ whole genome shotgun (WGS) entry which is preliminary data.</text>
</comment>
<gene>
    <name evidence="2" type="ORF">ABEB36_011494</name>
</gene>
<keyword evidence="3" id="KW-1185">Reference proteome</keyword>
<accession>A0ABD1EHP4</accession>
<proteinExistence type="predicted"/>
<reference evidence="2 3" key="1">
    <citation type="submission" date="2024-05" db="EMBL/GenBank/DDBJ databases">
        <title>Genetic variation in Jamaican populations of the coffee berry borer (Hypothenemus hampei).</title>
        <authorList>
            <person name="Errbii M."/>
            <person name="Myrie A."/>
        </authorList>
    </citation>
    <scope>NUCLEOTIDE SEQUENCE [LARGE SCALE GENOMIC DNA]</scope>
    <source>
        <strain evidence="2">JA-Hopewell-2020-01-JO</strain>
        <tissue evidence="2">Whole body</tissue>
    </source>
</reference>
<feature type="chain" id="PRO_5044745316" evidence="1">
    <location>
        <begin position="21"/>
        <end position="184"/>
    </location>
</feature>
<dbReference type="Proteomes" id="UP001566132">
    <property type="component" value="Unassembled WGS sequence"/>
</dbReference>
<dbReference type="AlphaFoldDB" id="A0ABD1EHP4"/>
<name>A0ABD1EHP4_HYPHA</name>